<dbReference type="GO" id="GO:0046872">
    <property type="term" value="F:metal ion binding"/>
    <property type="evidence" value="ECO:0007669"/>
    <property type="project" value="UniProtKB-KW"/>
</dbReference>
<evidence type="ECO:0000313" key="6">
    <source>
        <dbReference type="Proteomes" id="UP000077755"/>
    </source>
</evidence>
<dbReference type="InterPro" id="IPR002219">
    <property type="entry name" value="PKC_DAG/PE"/>
</dbReference>
<feature type="domain" description="Phorbol-ester/DAG-type" evidence="4">
    <location>
        <begin position="507"/>
        <end position="565"/>
    </location>
</feature>
<dbReference type="SMART" id="SM00109">
    <property type="entry name" value="C1"/>
    <property type="match status" value="2"/>
</dbReference>
<keyword evidence="1" id="KW-0479">Metal-binding</keyword>
<evidence type="ECO:0000256" key="2">
    <source>
        <dbReference type="ARBA" id="ARBA00022737"/>
    </source>
</evidence>
<dbReference type="PANTHER" id="PTHR32410">
    <property type="entry name" value="CYSTEINE/HISTIDINE-RICH C1 DOMAIN FAMILY PROTEIN"/>
    <property type="match status" value="1"/>
</dbReference>
<evidence type="ECO:0000313" key="5">
    <source>
        <dbReference type="EMBL" id="WOH04347.1"/>
    </source>
</evidence>
<evidence type="ECO:0000259" key="4">
    <source>
        <dbReference type="SMART" id="SM00109"/>
    </source>
</evidence>
<proteinExistence type="predicted"/>
<dbReference type="AlphaFoldDB" id="A0AAF0XC32"/>
<dbReference type="InterPro" id="IPR053192">
    <property type="entry name" value="Vacuole_Formation_Reg"/>
</dbReference>
<reference evidence="5" key="1">
    <citation type="journal article" date="2016" name="Nat. Genet.">
        <title>A high-quality carrot genome assembly provides new insights into carotenoid accumulation and asterid genome evolution.</title>
        <authorList>
            <person name="Iorizzo M."/>
            <person name="Ellison S."/>
            <person name="Senalik D."/>
            <person name="Zeng P."/>
            <person name="Satapoomin P."/>
            <person name="Huang J."/>
            <person name="Bowman M."/>
            <person name="Iovene M."/>
            <person name="Sanseverino W."/>
            <person name="Cavagnaro P."/>
            <person name="Yildiz M."/>
            <person name="Macko-Podgorni A."/>
            <person name="Moranska E."/>
            <person name="Grzebelus E."/>
            <person name="Grzebelus D."/>
            <person name="Ashrafi H."/>
            <person name="Zheng Z."/>
            <person name="Cheng S."/>
            <person name="Spooner D."/>
            <person name="Van Deynze A."/>
            <person name="Simon P."/>
        </authorList>
    </citation>
    <scope>NUCLEOTIDE SEQUENCE</scope>
    <source>
        <tissue evidence="5">Leaf</tissue>
    </source>
</reference>
<protein>
    <recommendedName>
        <fullName evidence="4">Phorbol-ester/DAG-type domain-containing protein</fullName>
    </recommendedName>
</protein>
<gene>
    <name evidence="5" type="ORF">DCAR_0623756</name>
</gene>
<evidence type="ECO:0000256" key="1">
    <source>
        <dbReference type="ARBA" id="ARBA00022723"/>
    </source>
</evidence>
<organism evidence="5 6">
    <name type="scientific">Daucus carota subsp. sativus</name>
    <name type="common">Carrot</name>
    <dbReference type="NCBI Taxonomy" id="79200"/>
    <lineage>
        <taxon>Eukaryota</taxon>
        <taxon>Viridiplantae</taxon>
        <taxon>Streptophyta</taxon>
        <taxon>Embryophyta</taxon>
        <taxon>Tracheophyta</taxon>
        <taxon>Spermatophyta</taxon>
        <taxon>Magnoliopsida</taxon>
        <taxon>eudicotyledons</taxon>
        <taxon>Gunneridae</taxon>
        <taxon>Pentapetalae</taxon>
        <taxon>asterids</taxon>
        <taxon>campanulids</taxon>
        <taxon>Apiales</taxon>
        <taxon>Apiaceae</taxon>
        <taxon>Apioideae</taxon>
        <taxon>Scandiceae</taxon>
        <taxon>Daucinae</taxon>
        <taxon>Daucus</taxon>
        <taxon>Daucus sect. Daucus</taxon>
    </lineage>
</organism>
<dbReference type="Proteomes" id="UP000077755">
    <property type="component" value="Chromosome 6"/>
</dbReference>
<keyword evidence="3" id="KW-0862">Zinc</keyword>
<dbReference type="SUPFAM" id="SSF57889">
    <property type="entry name" value="Cysteine-rich domain"/>
    <property type="match status" value="4"/>
</dbReference>
<dbReference type="InterPro" id="IPR004146">
    <property type="entry name" value="DC1"/>
</dbReference>
<sequence length="641" mass="74873">MKHFSHEHELVLNETYIAKEGDVCRGCNDQIVSCKSFVYSCGRSSSITTASTSSTNASATVDSGCHFLLHKTCAELPRELDVKLLKSCDDFPKTLLPPRKFLYLLRSPILPYRNKNPLSQWSNMCALCGIKWKWFCYSVSRNIFEFFFFNESHFFVCIKCAIYLFQSVEDEKFHHPVHNHHPLARIQSPSSFKCHACRVEDDIKDLSYKCTKCPFWVHKSCADAPTSFPFQFHDKHPLHLTLTLPKVYHKYSQYCKLCHETLNRVNWLYYCPKCRFFVHFHCARSNRLSGENDTYPNLVHLPTTDEVSLVEHFVKAMNTLDHSSNSGIKDWAHDEHHLKLITFNELHDHEGIDELFCGGCVKPIRTDGELFYGCIICKYFLHKICAELPTEIEHHLWPGKKFFAFKCSQLADDLKCDVCGDFCNGIVFGDSSINSDSPKIKLHIRCALLPRMIKHEAHPHQLTQLETPYYCRCKACGQEYNEHKHGCKNCDFYVCGSCIMQARTVEHRWDPHPLQLIYDPSMVMDHEHEFNCELCSDDINTNYWFYHCSECDLSFHKSCATNNLNQLQFIHHHDHPLNLSCSLPNNYRGSYHLCDTCDTILYMFQWICYCGKCNFFVHLSCALNPERYSRYFFFPFFLKIK</sequence>
<dbReference type="InterPro" id="IPR046349">
    <property type="entry name" value="C1-like_sf"/>
</dbReference>
<accession>A0AAF0XC32</accession>
<dbReference type="EMBL" id="CP093348">
    <property type="protein sequence ID" value="WOH04347.1"/>
    <property type="molecule type" value="Genomic_DNA"/>
</dbReference>
<keyword evidence="2" id="KW-0677">Repeat</keyword>
<feature type="domain" description="Phorbol-ester/DAG-type" evidence="4">
    <location>
        <begin position="178"/>
        <end position="227"/>
    </location>
</feature>
<name>A0AAF0XC32_DAUCS</name>
<dbReference type="PANTHER" id="PTHR32410:SF216">
    <property type="entry name" value="PHORBOL-ESTER_DAG-TYPE DOMAIN-CONTAINING PROTEIN"/>
    <property type="match status" value="1"/>
</dbReference>
<keyword evidence="6" id="KW-1185">Reference proteome</keyword>
<reference evidence="5" key="2">
    <citation type="submission" date="2022-03" db="EMBL/GenBank/DDBJ databases">
        <title>Draft title - Genomic analysis of global carrot germplasm unveils the trajectory of domestication and the origin of high carotenoid orange carrot.</title>
        <authorList>
            <person name="Iorizzo M."/>
            <person name="Ellison S."/>
            <person name="Senalik D."/>
            <person name="Macko-Podgorni A."/>
            <person name="Grzebelus D."/>
            <person name="Bostan H."/>
            <person name="Rolling W."/>
            <person name="Curaba J."/>
            <person name="Simon P."/>
        </authorList>
    </citation>
    <scope>NUCLEOTIDE SEQUENCE</scope>
    <source>
        <tissue evidence="5">Leaf</tissue>
    </source>
</reference>
<evidence type="ECO:0000256" key="3">
    <source>
        <dbReference type="ARBA" id="ARBA00022833"/>
    </source>
</evidence>
<dbReference type="Pfam" id="PF03107">
    <property type="entry name" value="C1_2"/>
    <property type="match status" value="4"/>
</dbReference>